<protein>
    <submittedName>
        <fullName evidence="2">Fibronectin type III domain protein</fullName>
    </submittedName>
</protein>
<feature type="domain" description="Fibronectin type-III" evidence="1">
    <location>
        <begin position="628"/>
        <end position="716"/>
    </location>
</feature>
<keyword evidence="3" id="KW-1185">Reference proteome</keyword>
<evidence type="ECO:0000313" key="3">
    <source>
        <dbReference type="Proteomes" id="UP000004095"/>
    </source>
</evidence>
<reference evidence="2 3" key="1">
    <citation type="submission" date="2007-01" db="EMBL/GenBank/DDBJ databases">
        <authorList>
            <person name="Haygood M."/>
            <person name="Podell S."/>
            <person name="Anderson C."/>
            <person name="Hopkinson B."/>
            <person name="Roe K."/>
            <person name="Barbeau K."/>
            <person name="Gaasterland T."/>
            <person name="Ferriera S."/>
            <person name="Johnson J."/>
            <person name="Kravitz S."/>
            <person name="Beeson K."/>
            <person name="Sutton G."/>
            <person name="Rogers Y.-H."/>
            <person name="Friedman R."/>
            <person name="Frazier M."/>
            <person name="Venter J.C."/>
        </authorList>
    </citation>
    <scope>NUCLEOTIDE SEQUENCE [LARGE SCALE GENOMIC DNA]</scope>
    <source>
        <strain evidence="2 3">ATCC 23134</strain>
    </source>
</reference>
<dbReference type="SMART" id="SM00060">
    <property type="entry name" value="FN3"/>
    <property type="match status" value="4"/>
</dbReference>
<dbReference type="EMBL" id="AAWS01000036">
    <property type="protein sequence ID" value="EAY26270.1"/>
    <property type="molecule type" value="Genomic_DNA"/>
</dbReference>
<accession>A1ZTL0</accession>
<dbReference type="SUPFAM" id="SSF49265">
    <property type="entry name" value="Fibronectin type III"/>
    <property type="match status" value="3"/>
</dbReference>
<name>A1ZTL0_MICM2</name>
<comment type="caution">
    <text evidence="2">The sequence shown here is derived from an EMBL/GenBank/DDBJ whole genome shotgun (WGS) entry which is preliminary data.</text>
</comment>
<dbReference type="InterPro" id="IPR036116">
    <property type="entry name" value="FN3_sf"/>
</dbReference>
<dbReference type="InterPro" id="IPR013783">
    <property type="entry name" value="Ig-like_fold"/>
</dbReference>
<dbReference type="OrthoDB" id="923194at2"/>
<dbReference type="Proteomes" id="UP000004095">
    <property type="component" value="Unassembled WGS sequence"/>
</dbReference>
<evidence type="ECO:0000313" key="2">
    <source>
        <dbReference type="EMBL" id="EAY26270.1"/>
    </source>
</evidence>
<dbReference type="CDD" id="cd00063">
    <property type="entry name" value="FN3"/>
    <property type="match status" value="1"/>
</dbReference>
<proteinExistence type="predicted"/>
<dbReference type="AlphaFoldDB" id="A1ZTL0"/>
<sequence>MILHQKYLRLLWLLLVWIGISQFGYAQSTQEDAKPAVGLITRAYPDSIALRWAPNNAVAWKYTTKYGYTLQKFLVWKDGKVLDKAIRLDIPVQTFKPLPLAAWKKLVANPTIEKQAAIAAQALYGKTFSAETQTAKDRFTKIANTVREQNMRFTYALLAADQSFVVAKAMGLAWVDRNIRPNEKYLYKVVPKVPKAKYAIEGGFRYTGASDYQPLPAPVDLKAYFGNQAAVLRWNRSYHEHLFTSYFVERSADGKNFELASPLPVTNPVQNDPQRPNNQMFYNDSLPTNGQVYHYRVYGVTPFGEKSKPSKVVSGKGKSLETLMPVMDQPQVMPGGKVQLRWSFPKNKEMRIKGFWVERARKADGRYQAIHQSILVPNVRAYVDLGNGGASYYRIKVVDKAAKTSQTFPYLAQQPDSIPPVKPTQLMGKIDSNGVVRLSWQAVPDKDVKGYKVFRANFANAEYALVSRRIVSQTSFVDTVSLNTLTPTVHYKVMALDQYLNQSDMSDAYVVLRPDTIPPVQPAFQLVMSTDTAVVIKWIKSSSHDVRKHVLYRAKIGTNEWKQIALFEKNKPQNNEESANVYSDYTDKDIEANKVYQYTLVAVDAAGLESAPAKPVAGKIIDRGLKQPIRKINYEVNTQQQHIRLKWEYPLKNVSKILIYRAKEFEPLQLYSTVGGNTRTFKDTKIHPNVSYRYCLKAEFKGGGQSVFSKEIIVSQ</sequence>
<dbReference type="RefSeq" id="WP_002701274.1">
    <property type="nucleotide sequence ID" value="NZ_AAWS01000036.1"/>
</dbReference>
<dbReference type="Gene3D" id="2.60.40.10">
    <property type="entry name" value="Immunoglobulins"/>
    <property type="match status" value="5"/>
</dbReference>
<dbReference type="PROSITE" id="PS50853">
    <property type="entry name" value="FN3"/>
    <property type="match status" value="1"/>
</dbReference>
<evidence type="ECO:0000259" key="1">
    <source>
        <dbReference type="PROSITE" id="PS50853"/>
    </source>
</evidence>
<gene>
    <name evidence="2" type="ORF">M23134_01593</name>
</gene>
<dbReference type="eggNOG" id="COG4733">
    <property type="taxonomic scope" value="Bacteria"/>
</dbReference>
<organism evidence="2 3">
    <name type="scientific">Microscilla marina ATCC 23134</name>
    <dbReference type="NCBI Taxonomy" id="313606"/>
    <lineage>
        <taxon>Bacteria</taxon>
        <taxon>Pseudomonadati</taxon>
        <taxon>Bacteroidota</taxon>
        <taxon>Cytophagia</taxon>
        <taxon>Cytophagales</taxon>
        <taxon>Microscillaceae</taxon>
        <taxon>Microscilla</taxon>
    </lineage>
</organism>
<dbReference type="InterPro" id="IPR003961">
    <property type="entry name" value="FN3_dom"/>
</dbReference>